<dbReference type="Pfam" id="PF07664">
    <property type="entry name" value="FeoB_C"/>
    <property type="match status" value="1"/>
</dbReference>
<keyword evidence="12 15" id="KW-0342">GTP-binding</keyword>
<dbReference type="InterPro" id="IPR050860">
    <property type="entry name" value="FeoB_GTPase"/>
</dbReference>
<gene>
    <name evidence="19" type="primary">feoB</name>
    <name evidence="19" type="ORF">H8Z83_11345</name>
</gene>
<evidence type="ECO:0000313" key="19">
    <source>
        <dbReference type="EMBL" id="MBC5770906.1"/>
    </source>
</evidence>
<evidence type="ECO:0000256" key="10">
    <source>
        <dbReference type="ARBA" id="ARBA00023004"/>
    </source>
</evidence>
<dbReference type="InterPro" id="IPR030389">
    <property type="entry name" value="G_FEOB_dom"/>
</dbReference>
<evidence type="ECO:0000256" key="4">
    <source>
        <dbReference type="ARBA" id="ARBA00022475"/>
    </source>
</evidence>
<organism evidence="19 20">
    <name type="scientific">Dysosmobacter segnis</name>
    <dbReference type="NCBI Taxonomy" id="2763042"/>
    <lineage>
        <taxon>Bacteria</taxon>
        <taxon>Bacillati</taxon>
        <taxon>Bacillota</taxon>
        <taxon>Clostridia</taxon>
        <taxon>Eubacteriales</taxon>
        <taxon>Oscillospiraceae</taxon>
        <taxon>Dysosmobacter</taxon>
    </lineage>
</organism>
<keyword evidence="16" id="KW-0460">Magnesium</keyword>
<dbReference type="NCBIfam" id="TIGR00437">
    <property type="entry name" value="feoB"/>
    <property type="match status" value="1"/>
</dbReference>
<feature type="transmembrane region" description="Helical" evidence="17">
    <location>
        <begin position="346"/>
        <end position="370"/>
    </location>
</feature>
<dbReference type="GO" id="GO:0015093">
    <property type="term" value="F:ferrous iron transmembrane transporter activity"/>
    <property type="evidence" value="ECO:0007669"/>
    <property type="project" value="UniProtKB-UniRule"/>
</dbReference>
<feature type="transmembrane region" description="Helical" evidence="17">
    <location>
        <begin position="390"/>
        <end position="413"/>
    </location>
</feature>
<proteinExistence type="inferred from homology"/>
<comment type="subcellular location">
    <subcellularLocation>
        <location evidence="2">Cell inner membrane</location>
        <topology evidence="2">Multi-pass membrane protein</topology>
    </subcellularLocation>
    <subcellularLocation>
        <location evidence="17">Cell membrane</location>
        <topology evidence="17">Multi-pass membrane protein</topology>
    </subcellularLocation>
</comment>
<accession>A0A923MJL6</accession>
<dbReference type="Proteomes" id="UP000620327">
    <property type="component" value="Unassembled WGS sequence"/>
</dbReference>
<feature type="transmembrane region" description="Helical" evidence="17">
    <location>
        <begin position="608"/>
        <end position="627"/>
    </location>
</feature>
<feature type="binding site" evidence="16">
    <location>
        <position position="19"/>
    </location>
    <ligand>
        <name>Mg(2+)</name>
        <dbReference type="ChEBI" id="CHEBI:18420"/>
        <label>2</label>
    </ligand>
</feature>
<keyword evidence="9 17" id="KW-1133">Transmembrane helix</keyword>
<keyword evidence="16" id="KW-0479">Metal-binding</keyword>
<keyword evidence="7 17" id="KW-0812">Transmembrane</keyword>
<feature type="binding site" evidence="16">
    <location>
        <position position="22"/>
    </location>
    <ligand>
        <name>Mg(2+)</name>
        <dbReference type="ChEBI" id="CHEBI:18420"/>
        <label>1</label>
    </ligand>
</feature>
<dbReference type="AlphaFoldDB" id="A0A923MJL6"/>
<dbReference type="InterPro" id="IPR003373">
    <property type="entry name" value="Fe2_transport_prot-B"/>
</dbReference>
<feature type="binding site" evidence="15">
    <location>
        <begin position="7"/>
        <end position="14"/>
    </location>
    <ligand>
        <name>GTP</name>
        <dbReference type="ChEBI" id="CHEBI:37565"/>
        <label>1</label>
    </ligand>
</feature>
<evidence type="ECO:0000313" key="20">
    <source>
        <dbReference type="Proteomes" id="UP000620327"/>
    </source>
</evidence>
<evidence type="ECO:0000256" key="9">
    <source>
        <dbReference type="ARBA" id="ARBA00022989"/>
    </source>
</evidence>
<dbReference type="FunFam" id="3.40.50.300:FF:000426">
    <property type="entry name" value="Ferrous iron transport protein B"/>
    <property type="match status" value="1"/>
</dbReference>
<feature type="binding site" evidence="16">
    <location>
        <position position="18"/>
    </location>
    <ligand>
        <name>Mg(2+)</name>
        <dbReference type="ChEBI" id="CHEBI:18420"/>
        <label>2</label>
    </ligand>
</feature>
<feature type="binding site" evidence="15">
    <location>
        <begin position="52"/>
        <end position="55"/>
    </location>
    <ligand>
        <name>GTP</name>
        <dbReference type="ChEBI" id="CHEBI:37565"/>
        <label>1</label>
    </ligand>
</feature>
<keyword evidence="8 15" id="KW-0547">Nucleotide-binding</keyword>
<reference evidence="19" key="1">
    <citation type="submission" date="2020-08" db="EMBL/GenBank/DDBJ databases">
        <title>Genome public.</title>
        <authorList>
            <person name="Liu C."/>
            <person name="Sun Q."/>
        </authorList>
    </citation>
    <scope>NUCLEOTIDE SEQUENCE</scope>
    <source>
        <strain evidence="19">BX15</strain>
    </source>
</reference>
<dbReference type="EMBL" id="JACOQI010000010">
    <property type="protein sequence ID" value="MBC5770906.1"/>
    <property type="molecule type" value="Genomic_DNA"/>
</dbReference>
<dbReference type="Pfam" id="PF07670">
    <property type="entry name" value="Gate"/>
    <property type="match status" value="2"/>
</dbReference>
<feature type="transmembrane region" description="Helical" evidence="17">
    <location>
        <begin position="514"/>
        <end position="533"/>
    </location>
</feature>
<protein>
    <recommendedName>
        <fullName evidence="14 17">Ferrous iron transport protein B</fullName>
    </recommendedName>
</protein>
<dbReference type="Pfam" id="PF02421">
    <property type="entry name" value="FeoB_N"/>
    <property type="match status" value="1"/>
</dbReference>
<evidence type="ECO:0000256" key="12">
    <source>
        <dbReference type="ARBA" id="ARBA00023134"/>
    </source>
</evidence>
<feature type="binding site" evidence="15">
    <location>
        <begin position="112"/>
        <end position="115"/>
    </location>
    <ligand>
        <name>GTP</name>
        <dbReference type="ChEBI" id="CHEBI:37565"/>
        <label>1</label>
    </ligand>
</feature>
<evidence type="ECO:0000256" key="16">
    <source>
        <dbReference type="PIRSR" id="PIRSR603373-2"/>
    </source>
</evidence>
<feature type="transmembrane region" description="Helical" evidence="17">
    <location>
        <begin position="425"/>
        <end position="449"/>
    </location>
</feature>
<evidence type="ECO:0000256" key="13">
    <source>
        <dbReference type="ARBA" id="ARBA00023136"/>
    </source>
</evidence>
<keyword evidence="11" id="KW-0406">Ion transport</keyword>
<dbReference type="CDD" id="cd01879">
    <property type="entry name" value="FeoB"/>
    <property type="match status" value="1"/>
</dbReference>
<dbReference type="InterPro" id="IPR041069">
    <property type="entry name" value="FeoB_Cyto"/>
</dbReference>
<comment type="function">
    <text evidence="1 17">Probable transporter of a GTP-driven Fe(2+) uptake system.</text>
</comment>
<evidence type="ECO:0000256" key="6">
    <source>
        <dbReference type="ARBA" id="ARBA00022519"/>
    </source>
</evidence>
<evidence type="ECO:0000256" key="14">
    <source>
        <dbReference type="NCBIfam" id="TIGR00437"/>
    </source>
</evidence>
<dbReference type="SUPFAM" id="SSF52540">
    <property type="entry name" value="P-loop containing nucleoside triphosphate hydrolases"/>
    <property type="match status" value="1"/>
</dbReference>
<dbReference type="InterPro" id="IPR011640">
    <property type="entry name" value="Fe2_transport_prot_B_C"/>
</dbReference>
<keyword evidence="5 17" id="KW-0410">Iron transport</keyword>
<dbReference type="PROSITE" id="PS51711">
    <property type="entry name" value="G_FEOB"/>
    <property type="match status" value="1"/>
</dbReference>
<evidence type="ECO:0000256" key="15">
    <source>
        <dbReference type="PIRSR" id="PIRSR603373-1"/>
    </source>
</evidence>
<evidence type="ECO:0000256" key="11">
    <source>
        <dbReference type="ARBA" id="ARBA00023065"/>
    </source>
</evidence>
<dbReference type="Gene3D" id="1.10.287.1770">
    <property type="match status" value="1"/>
</dbReference>
<evidence type="ECO:0000256" key="7">
    <source>
        <dbReference type="ARBA" id="ARBA00022692"/>
    </source>
</evidence>
<evidence type="ECO:0000256" key="3">
    <source>
        <dbReference type="ARBA" id="ARBA00022448"/>
    </source>
</evidence>
<keyword evidence="20" id="KW-1185">Reference proteome</keyword>
<feature type="transmembrane region" description="Helical" evidence="17">
    <location>
        <begin position="553"/>
        <end position="572"/>
    </location>
</feature>
<feature type="transmembrane region" description="Helical" evidence="17">
    <location>
        <begin position="285"/>
        <end position="306"/>
    </location>
</feature>
<keyword evidence="3 17" id="KW-0813">Transport</keyword>
<keyword evidence="10 17" id="KW-0408">Iron</keyword>
<keyword evidence="6" id="KW-0997">Cell inner membrane</keyword>
<dbReference type="InterPro" id="IPR011642">
    <property type="entry name" value="Gate_dom"/>
</dbReference>
<evidence type="ECO:0000256" key="1">
    <source>
        <dbReference type="ARBA" id="ARBA00003926"/>
    </source>
</evidence>
<evidence type="ECO:0000259" key="18">
    <source>
        <dbReference type="PROSITE" id="PS51711"/>
    </source>
</evidence>
<feature type="binding site" evidence="16">
    <location>
        <position position="21"/>
    </location>
    <ligand>
        <name>Mg(2+)</name>
        <dbReference type="ChEBI" id="CHEBI:18420"/>
        <label>2</label>
    </ligand>
</feature>
<dbReference type="GO" id="GO:0005525">
    <property type="term" value="F:GTP binding"/>
    <property type="evidence" value="ECO:0007669"/>
    <property type="project" value="UniProtKB-KW"/>
</dbReference>
<feature type="transmembrane region" description="Helical" evidence="17">
    <location>
        <begin position="455"/>
        <end position="475"/>
    </location>
</feature>
<feature type="transmembrane region" description="Helical" evidence="17">
    <location>
        <begin position="584"/>
        <end position="602"/>
    </location>
</feature>
<feature type="binding site" evidence="15">
    <location>
        <begin position="32"/>
        <end position="36"/>
    </location>
    <ligand>
        <name>GTP</name>
        <dbReference type="ChEBI" id="CHEBI:37565"/>
        <label>1</label>
    </ligand>
</feature>
<comment type="similarity">
    <text evidence="17">Belongs to the TRAFAC class TrmE-Era-EngA-EngB-Septin-like GTPase superfamily. FeoB GTPase (TC 9.A.8) family.</text>
</comment>
<comment type="caution">
    <text evidence="19">The sequence shown here is derived from an EMBL/GenBank/DDBJ whole genome shotgun (WGS) entry which is preliminary data.</text>
</comment>
<keyword evidence="13 17" id="KW-0472">Membrane</keyword>
<dbReference type="InterPro" id="IPR027417">
    <property type="entry name" value="P-loop_NTPase"/>
</dbReference>
<evidence type="ECO:0000256" key="2">
    <source>
        <dbReference type="ARBA" id="ARBA00004429"/>
    </source>
</evidence>
<dbReference type="Gene3D" id="3.40.50.300">
    <property type="entry name" value="P-loop containing nucleotide triphosphate hydrolases"/>
    <property type="match status" value="1"/>
</dbReference>
<sequence length="662" mass="72620">MVFALVGNQNCGKTTLFNALTGSNQHVGNFPGVTVDQKMGEIRDEKGCSVVDLPGIYSLRPYTQEEIVSRDFIINQKPDGIINIVDATNIERNLYLTLQLLELRVPMVLALNMMDEVRANGGSIDVRKMSQALGIPVIPITAAKGEGVSELVDQALTVARGKILPKVTDFCSDDSAVHRCIHAVVHLIADHADRIGVPARFCAAKLIEGGDDLADQLKLDENEKELLEHCIVQMETETGLDRNAALADMRYSFIENVVSTSVVKCHESREHARSMKFDRILTGRYTAIPTFLAVMLLTFYLTFNVIGQRLSDWMDVGIDALTALADRALTAYGINPVVHSLIIDGIFAGVGSVLVFLPIIVTLFFFLSILEDTGYMARVAFVMDKPLRKIGLSGRSIVPMLIGFGCSVPAIMATRTVSSDRDRKMTILLTPYMSCSAKISIYAFFTAAFCPKYQALVMISLYLLGIMIGIVAALIMNQTAFRGKPVPFVMELPNYRLPSLKSVALLLWEKARDFLERAFTVIFLATIIIWFLQSFDTRLNVVTDSADSLLALIGQWIAPVFAPLGFADWRCATSLISGFIAKESVVSTLEILLGGAALSTLFASRAAISFLVFTLLYTPCIAAVATIRREFNSTLKTVGVVLMQCCVAWIVAFVVYTLVGIL</sequence>
<evidence type="ECO:0000256" key="5">
    <source>
        <dbReference type="ARBA" id="ARBA00022496"/>
    </source>
</evidence>
<dbReference type="PANTHER" id="PTHR43185:SF1">
    <property type="entry name" value="FE(2+) TRANSPORTER FEOB"/>
    <property type="match status" value="1"/>
</dbReference>
<dbReference type="GO" id="GO:0046872">
    <property type="term" value="F:metal ion binding"/>
    <property type="evidence" value="ECO:0007669"/>
    <property type="project" value="UniProtKB-KW"/>
</dbReference>
<feature type="transmembrane region" description="Helical" evidence="17">
    <location>
        <begin position="639"/>
        <end position="659"/>
    </location>
</feature>
<dbReference type="GO" id="GO:0005886">
    <property type="term" value="C:plasma membrane"/>
    <property type="evidence" value="ECO:0007669"/>
    <property type="project" value="UniProtKB-SubCell"/>
</dbReference>
<name>A0A923MJL6_9FIRM</name>
<dbReference type="Pfam" id="PF17910">
    <property type="entry name" value="FeoB_Cyto"/>
    <property type="match status" value="1"/>
</dbReference>
<evidence type="ECO:0000256" key="17">
    <source>
        <dbReference type="RuleBase" id="RU362098"/>
    </source>
</evidence>
<dbReference type="PANTHER" id="PTHR43185">
    <property type="entry name" value="FERROUS IRON TRANSPORT PROTEIN B"/>
    <property type="match status" value="1"/>
</dbReference>
<dbReference type="RefSeq" id="WP_187015131.1">
    <property type="nucleotide sequence ID" value="NZ_JACOQI010000010.1"/>
</dbReference>
<keyword evidence="4" id="KW-1003">Cell membrane</keyword>
<evidence type="ECO:0000256" key="8">
    <source>
        <dbReference type="ARBA" id="ARBA00022741"/>
    </source>
</evidence>
<feature type="domain" description="FeoB-type G" evidence="18">
    <location>
        <begin position="1"/>
        <end position="161"/>
    </location>
</feature>